<dbReference type="GeneID" id="35294837"/>
<proteinExistence type="predicted"/>
<dbReference type="PANTHER" id="PTHR45138">
    <property type="entry name" value="REGULATORY COMPONENTS OF SENSORY TRANSDUCTION SYSTEM"/>
    <property type="match status" value="1"/>
</dbReference>
<feature type="transmembrane region" description="Helical" evidence="6">
    <location>
        <begin position="101"/>
        <end position="118"/>
    </location>
</feature>
<dbReference type="OrthoDB" id="9759607at2"/>
<keyword evidence="4 6" id="KW-1133">Transmembrane helix</keyword>
<feature type="domain" description="GGDEF" evidence="7">
    <location>
        <begin position="217"/>
        <end position="352"/>
    </location>
</feature>
<keyword evidence="9" id="KW-1185">Reference proteome</keyword>
<feature type="transmembrane region" description="Helical" evidence="6">
    <location>
        <begin position="75"/>
        <end position="94"/>
    </location>
</feature>
<dbReference type="KEGG" id="mcak:MCCS_07000"/>
<dbReference type="STRING" id="1855823.MCCS_07000"/>
<comment type="subcellular location">
    <subcellularLocation>
        <location evidence="1">Cell membrane</location>
        <topology evidence="1">Multi-pass membrane protein</topology>
    </subcellularLocation>
</comment>
<dbReference type="Pfam" id="PF07694">
    <property type="entry name" value="5TM-5TMR_LYT"/>
    <property type="match status" value="1"/>
</dbReference>
<evidence type="ECO:0000259" key="7">
    <source>
        <dbReference type="PROSITE" id="PS50887"/>
    </source>
</evidence>
<dbReference type="AlphaFoldDB" id="A0A1W7AB70"/>
<dbReference type="PANTHER" id="PTHR45138:SF9">
    <property type="entry name" value="DIGUANYLATE CYCLASE DGCM-RELATED"/>
    <property type="match status" value="1"/>
</dbReference>
<feature type="transmembrane region" description="Helical" evidence="6">
    <location>
        <begin position="124"/>
        <end position="143"/>
    </location>
</feature>
<dbReference type="GO" id="GO:0005886">
    <property type="term" value="C:plasma membrane"/>
    <property type="evidence" value="ECO:0007669"/>
    <property type="project" value="UniProtKB-SubCell"/>
</dbReference>
<dbReference type="FunFam" id="3.30.70.270:FF:000001">
    <property type="entry name" value="Diguanylate cyclase domain protein"/>
    <property type="match status" value="1"/>
</dbReference>
<dbReference type="Pfam" id="PF00990">
    <property type="entry name" value="GGDEF"/>
    <property type="match status" value="1"/>
</dbReference>
<protein>
    <submittedName>
        <fullName evidence="8">Response regulator PleD</fullName>
    </submittedName>
</protein>
<dbReference type="SMART" id="SM00267">
    <property type="entry name" value="GGDEF"/>
    <property type="match status" value="1"/>
</dbReference>
<feature type="transmembrane region" description="Helical" evidence="6">
    <location>
        <begin position="6"/>
        <end position="24"/>
    </location>
</feature>
<dbReference type="RefSeq" id="WP_086042023.1">
    <property type="nucleotide sequence ID" value="NZ_CBCRZA010000001.1"/>
</dbReference>
<organism evidence="8 9">
    <name type="scientific">Macrococcoides canis</name>
    <dbReference type="NCBI Taxonomy" id="1855823"/>
    <lineage>
        <taxon>Bacteria</taxon>
        <taxon>Bacillati</taxon>
        <taxon>Bacillota</taxon>
        <taxon>Bacilli</taxon>
        <taxon>Bacillales</taxon>
        <taxon>Staphylococcaceae</taxon>
        <taxon>Macrococcoides</taxon>
    </lineage>
</organism>
<evidence type="ECO:0000256" key="4">
    <source>
        <dbReference type="ARBA" id="ARBA00022989"/>
    </source>
</evidence>
<evidence type="ECO:0000313" key="9">
    <source>
        <dbReference type="Proteomes" id="UP000194154"/>
    </source>
</evidence>
<dbReference type="GO" id="GO:1902201">
    <property type="term" value="P:negative regulation of bacterial-type flagellum-dependent cell motility"/>
    <property type="evidence" value="ECO:0007669"/>
    <property type="project" value="TreeGrafter"/>
</dbReference>
<dbReference type="InterPro" id="IPR029787">
    <property type="entry name" value="Nucleotide_cyclase"/>
</dbReference>
<evidence type="ECO:0000256" key="3">
    <source>
        <dbReference type="ARBA" id="ARBA00022692"/>
    </source>
</evidence>
<evidence type="ECO:0000256" key="1">
    <source>
        <dbReference type="ARBA" id="ARBA00004651"/>
    </source>
</evidence>
<keyword evidence="2" id="KW-1003">Cell membrane</keyword>
<accession>A0A1W7AB70</accession>
<reference evidence="8 9" key="1">
    <citation type="journal article" date="2017" name="Int. J. Syst. Evol. Microbiol.">
        <title>Macrococcus canis sp. nov., a skin bacterium associated with infections in dogs.</title>
        <authorList>
            <person name="Gobeli Brawand S."/>
            <person name="Cotting K."/>
            <person name="Gomez-Sanz E."/>
            <person name="Collaud A."/>
            <person name="Thomann A."/>
            <person name="Brodard I."/>
            <person name="Rodriguez-Campos S."/>
            <person name="Strauss C."/>
            <person name="Perreten V."/>
        </authorList>
    </citation>
    <scope>NUCLEOTIDE SEQUENCE [LARGE SCALE GENOMIC DNA]</scope>
    <source>
        <strain evidence="8 9">KM45013</strain>
    </source>
</reference>
<gene>
    <name evidence="8" type="primary">pleD</name>
    <name evidence="8" type="ORF">MCCS_07000</name>
</gene>
<dbReference type="CDD" id="cd01949">
    <property type="entry name" value="GGDEF"/>
    <property type="match status" value="1"/>
</dbReference>
<evidence type="ECO:0000256" key="2">
    <source>
        <dbReference type="ARBA" id="ARBA00022475"/>
    </source>
</evidence>
<keyword evidence="3 6" id="KW-0812">Transmembrane</keyword>
<evidence type="ECO:0000256" key="6">
    <source>
        <dbReference type="SAM" id="Phobius"/>
    </source>
</evidence>
<dbReference type="PROSITE" id="PS50887">
    <property type="entry name" value="GGDEF"/>
    <property type="match status" value="1"/>
</dbReference>
<sequence>MIEAIIYNIAVTVSGIYLFHRIQFFEDREIVFKKPYITILMTIIAVLLMTYPITYKEIAFNLAFVPLLFLGRFTNFFYTFLSACLLVLVDIYLLGTSIQGALYLLIIATIVSMIGPFIKLQDIQAIQLLNLISILIIAVYAFITQTFLINEMILLVISSFILSLSSSVMFADIWRVQKMLSRFNKEHVVDYLTGLGNVRAFDRYLNIISRQSSEQKQSLSLLLIDIDDFKEVNDKFGHDAGDAVLKQMSQVLNNYVPVQSKIFRNGGEEFSVIFNDKSLNDTVKIAESIKNGVINSTFHLQNRETIHLTVTIGVGYIPKTEIKTHRKIFKEADEMLHAAKNQGADTIMFNPIIK</sequence>
<feature type="transmembrane region" description="Helical" evidence="6">
    <location>
        <begin position="36"/>
        <end position="55"/>
    </location>
</feature>
<dbReference type="GO" id="GO:0043709">
    <property type="term" value="P:cell adhesion involved in single-species biofilm formation"/>
    <property type="evidence" value="ECO:0007669"/>
    <property type="project" value="TreeGrafter"/>
</dbReference>
<evidence type="ECO:0000313" key="8">
    <source>
        <dbReference type="EMBL" id="ARQ06350.1"/>
    </source>
</evidence>
<dbReference type="Gene3D" id="3.30.70.270">
    <property type="match status" value="1"/>
</dbReference>
<feature type="transmembrane region" description="Helical" evidence="6">
    <location>
        <begin position="152"/>
        <end position="174"/>
    </location>
</feature>
<keyword evidence="5 6" id="KW-0472">Membrane</keyword>
<dbReference type="GO" id="GO:0071555">
    <property type="term" value="P:cell wall organization"/>
    <property type="evidence" value="ECO:0007669"/>
    <property type="project" value="InterPro"/>
</dbReference>
<dbReference type="GO" id="GO:0000155">
    <property type="term" value="F:phosphorelay sensor kinase activity"/>
    <property type="evidence" value="ECO:0007669"/>
    <property type="project" value="InterPro"/>
</dbReference>
<dbReference type="SUPFAM" id="SSF55073">
    <property type="entry name" value="Nucleotide cyclase"/>
    <property type="match status" value="1"/>
</dbReference>
<name>A0A1W7AB70_9STAP</name>
<dbReference type="GO" id="GO:0052621">
    <property type="term" value="F:diguanylate cyclase activity"/>
    <property type="evidence" value="ECO:0007669"/>
    <property type="project" value="TreeGrafter"/>
</dbReference>
<dbReference type="InterPro" id="IPR011620">
    <property type="entry name" value="Sig_transdc_His_kinase_LytS_TM"/>
</dbReference>
<dbReference type="EMBL" id="CP021059">
    <property type="protein sequence ID" value="ARQ06350.1"/>
    <property type="molecule type" value="Genomic_DNA"/>
</dbReference>
<dbReference type="InterPro" id="IPR043128">
    <property type="entry name" value="Rev_trsase/Diguanyl_cyclase"/>
</dbReference>
<evidence type="ECO:0000256" key="5">
    <source>
        <dbReference type="ARBA" id="ARBA00023136"/>
    </source>
</evidence>
<dbReference type="InterPro" id="IPR050469">
    <property type="entry name" value="Diguanylate_Cyclase"/>
</dbReference>
<dbReference type="InterPro" id="IPR000160">
    <property type="entry name" value="GGDEF_dom"/>
</dbReference>
<dbReference type="NCBIfam" id="TIGR00254">
    <property type="entry name" value="GGDEF"/>
    <property type="match status" value="1"/>
</dbReference>
<dbReference type="Proteomes" id="UP000194154">
    <property type="component" value="Chromosome"/>
</dbReference>